<sequence length="81" mass="9819">MPRTICAKRFSVLSQTIFQSTENDFQICRHPLYELYRAEHQIKRRRGCFPESILRFSTSHKRFFTRKGSLPSYLFYINVLR</sequence>
<gene>
    <name evidence="1" type="ORF">HMPREF9441_02271</name>
</gene>
<accession>G5SSC1</accession>
<dbReference type="AlphaFoldDB" id="G5SSC1"/>
<dbReference type="STRING" id="762968.HMPREF9441_02271"/>
<organism evidence="1 2">
    <name type="scientific">Paraprevotella clara YIT 11840</name>
    <dbReference type="NCBI Taxonomy" id="762968"/>
    <lineage>
        <taxon>Bacteria</taxon>
        <taxon>Pseudomonadati</taxon>
        <taxon>Bacteroidota</taxon>
        <taxon>Bacteroidia</taxon>
        <taxon>Bacteroidales</taxon>
        <taxon>Prevotellaceae</taxon>
        <taxon>Paraprevotella</taxon>
    </lineage>
</organism>
<dbReference type="EMBL" id="AFFY01000032">
    <property type="protein sequence ID" value="EHG99839.1"/>
    <property type="molecule type" value="Genomic_DNA"/>
</dbReference>
<reference evidence="1 2" key="1">
    <citation type="submission" date="2011-03" db="EMBL/GenBank/DDBJ databases">
        <authorList>
            <person name="Weinstock G."/>
            <person name="Sodergren E."/>
            <person name="Clifton S."/>
            <person name="Fulton L."/>
            <person name="Fulton B."/>
            <person name="Courtney L."/>
            <person name="Fronick C."/>
            <person name="Harrison M."/>
            <person name="Strong C."/>
            <person name="Farmer C."/>
            <person name="Delahaunty K."/>
            <person name="Markovic C."/>
            <person name="Hall O."/>
            <person name="Minx P."/>
            <person name="Tomlinson C."/>
            <person name="Mitreva M."/>
            <person name="Hou S."/>
            <person name="Chen J."/>
            <person name="Wollam A."/>
            <person name="Pepin K.H."/>
            <person name="Johnson M."/>
            <person name="Bhonagiri V."/>
            <person name="Zhang X."/>
            <person name="Suruliraj S."/>
            <person name="Warren W."/>
            <person name="Chinwalla A."/>
            <person name="Mardis E.R."/>
            <person name="Wilson R.K."/>
        </authorList>
    </citation>
    <scope>NUCLEOTIDE SEQUENCE [LARGE SCALE GENOMIC DNA]</scope>
    <source>
        <strain evidence="1 2">YIT 11840</strain>
    </source>
</reference>
<evidence type="ECO:0000313" key="2">
    <source>
        <dbReference type="Proteomes" id="UP000003598"/>
    </source>
</evidence>
<dbReference type="Proteomes" id="UP000003598">
    <property type="component" value="Unassembled WGS sequence"/>
</dbReference>
<name>G5SSC1_9BACT</name>
<proteinExistence type="predicted"/>
<dbReference type="HOGENOM" id="CLU_2570674_0_0_10"/>
<protein>
    <submittedName>
        <fullName evidence="1">Uncharacterized protein</fullName>
    </submittedName>
</protein>
<comment type="caution">
    <text evidence="1">The sequence shown here is derived from an EMBL/GenBank/DDBJ whole genome shotgun (WGS) entry which is preliminary data.</text>
</comment>
<keyword evidence="2" id="KW-1185">Reference proteome</keyword>
<evidence type="ECO:0000313" key="1">
    <source>
        <dbReference type="EMBL" id="EHG99839.1"/>
    </source>
</evidence>